<dbReference type="InterPro" id="IPR016193">
    <property type="entry name" value="Cytidine_deaminase-like"/>
</dbReference>
<dbReference type="PROSITE" id="PS51747">
    <property type="entry name" value="CYT_DCMP_DEAMINASES_2"/>
    <property type="match status" value="1"/>
</dbReference>
<proteinExistence type="inferred from homology"/>
<dbReference type="EMBL" id="FUXA01000004">
    <property type="protein sequence ID" value="SJZ44341.1"/>
    <property type="molecule type" value="Genomic_DNA"/>
</dbReference>
<dbReference type="CDD" id="cd01285">
    <property type="entry name" value="nucleoside_deaminase"/>
    <property type="match status" value="1"/>
</dbReference>
<dbReference type="GO" id="GO:0047974">
    <property type="term" value="F:guanosine deaminase activity"/>
    <property type="evidence" value="ECO:0007669"/>
    <property type="project" value="TreeGrafter"/>
</dbReference>
<keyword evidence="2" id="KW-0479">Metal-binding</keyword>
<evidence type="ECO:0000313" key="6">
    <source>
        <dbReference type="EMBL" id="SJZ44341.1"/>
    </source>
</evidence>
<dbReference type="Gene3D" id="3.40.140.10">
    <property type="entry name" value="Cytidine Deaminase, domain 2"/>
    <property type="match status" value="1"/>
</dbReference>
<dbReference type="SUPFAM" id="SSF53927">
    <property type="entry name" value="Cytidine deaminase-like"/>
    <property type="match status" value="1"/>
</dbReference>
<evidence type="ECO:0000256" key="3">
    <source>
        <dbReference type="ARBA" id="ARBA00022801"/>
    </source>
</evidence>
<evidence type="ECO:0000256" key="1">
    <source>
        <dbReference type="ARBA" id="ARBA00006576"/>
    </source>
</evidence>
<protein>
    <submittedName>
        <fullName evidence="6">tRNA(Arg) A34 adenosine deaminase TadA</fullName>
    </submittedName>
</protein>
<dbReference type="PANTHER" id="PTHR11079:SF161">
    <property type="entry name" value="CMP_DCMP-TYPE DEAMINASE DOMAIN-CONTAINING PROTEIN"/>
    <property type="match status" value="1"/>
</dbReference>
<gene>
    <name evidence="6" type="ORF">SAMN02745110_00502</name>
</gene>
<dbReference type="InterPro" id="IPR002125">
    <property type="entry name" value="CMP_dCMP_dom"/>
</dbReference>
<sequence>MTIKNILKTPERVPRLGEMKYRDSKGIFMNESMISAKNEYMKEAIKEAYQGIEQKHGGPFGAVIVKDGKIVGRGHNSVLIKNDPTCHGEIEAIRNACSNLKTYDLSGCELYTTGEPCPMCLYASLWAKIDKVYYGCTIADNSMIGFRDEEMDKLGTGREQLGDFLECIDRDACLDLFHYYKEMEHTIY</sequence>
<dbReference type="AlphaFoldDB" id="A0A1T4KPL4"/>
<evidence type="ECO:0000313" key="7">
    <source>
        <dbReference type="Proteomes" id="UP000189857"/>
    </source>
</evidence>
<dbReference type="GO" id="GO:0046872">
    <property type="term" value="F:metal ion binding"/>
    <property type="evidence" value="ECO:0007669"/>
    <property type="project" value="UniProtKB-KW"/>
</dbReference>
<dbReference type="GO" id="GO:0006152">
    <property type="term" value="P:purine nucleoside catabolic process"/>
    <property type="evidence" value="ECO:0007669"/>
    <property type="project" value="TreeGrafter"/>
</dbReference>
<dbReference type="Proteomes" id="UP000189857">
    <property type="component" value="Unassembled WGS sequence"/>
</dbReference>
<comment type="similarity">
    <text evidence="1">Belongs to the cytidine and deoxycytidylate deaminase family.</text>
</comment>
<keyword evidence="3" id="KW-0378">Hydrolase</keyword>
<name>A0A1T4KPL4_9FIRM</name>
<evidence type="ECO:0000259" key="5">
    <source>
        <dbReference type="PROSITE" id="PS51747"/>
    </source>
</evidence>
<keyword evidence="7" id="KW-1185">Reference proteome</keyword>
<evidence type="ECO:0000256" key="4">
    <source>
        <dbReference type="ARBA" id="ARBA00022833"/>
    </source>
</evidence>
<dbReference type="PANTHER" id="PTHR11079">
    <property type="entry name" value="CYTOSINE DEAMINASE FAMILY MEMBER"/>
    <property type="match status" value="1"/>
</dbReference>
<organism evidence="6 7">
    <name type="scientific">Eubacterium ruminantium</name>
    <dbReference type="NCBI Taxonomy" id="42322"/>
    <lineage>
        <taxon>Bacteria</taxon>
        <taxon>Bacillati</taxon>
        <taxon>Bacillota</taxon>
        <taxon>Clostridia</taxon>
        <taxon>Eubacteriales</taxon>
        <taxon>Eubacteriaceae</taxon>
        <taxon>Eubacterium</taxon>
    </lineage>
</organism>
<evidence type="ECO:0000256" key="2">
    <source>
        <dbReference type="ARBA" id="ARBA00022723"/>
    </source>
</evidence>
<accession>A0A1T4KPL4</accession>
<dbReference type="FunFam" id="3.40.140.10:FF:000011">
    <property type="entry name" value="tRNA-specific adenosine deaminase"/>
    <property type="match status" value="1"/>
</dbReference>
<keyword evidence="4" id="KW-0862">Zinc</keyword>
<feature type="domain" description="CMP/dCMP-type deaminase" evidence="5">
    <location>
        <begin position="35"/>
        <end position="159"/>
    </location>
</feature>
<dbReference type="Pfam" id="PF00383">
    <property type="entry name" value="dCMP_cyt_deam_1"/>
    <property type="match status" value="1"/>
</dbReference>
<reference evidence="6 7" key="1">
    <citation type="submission" date="2017-02" db="EMBL/GenBank/DDBJ databases">
        <authorList>
            <person name="Peterson S.W."/>
        </authorList>
    </citation>
    <scope>NUCLEOTIDE SEQUENCE [LARGE SCALE GENOMIC DNA]</scope>
    <source>
        <strain evidence="6 7">ATCC 17233</strain>
    </source>
</reference>